<feature type="domain" description="Beta-ketoacyl-[acyl-carrier-protein] synthase III C-terminal" evidence="3">
    <location>
        <begin position="240"/>
        <end position="326"/>
    </location>
</feature>
<dbReference type="Gene3D" id="3.40.47.10">
    <property type="match status" value="1"/>
</dbReference>
<keyword evidence="1" id="KW-0808">Transferase</keyword>
<protein>
    <submittedName>
        <fullName evidence="5">Ketoacyl-ACP synthase III</fullName>
    </submittedName>
</protein>
<dbReference type="InterPro" id="IPR016039">
    <property type="entry name" value="Thiolase-like"/>
</dbReference>
<dbReference type="Proteomes" id="UP000832011">
    <property type="component" value="Chromosome"/>
</dbReference>
<evidence type="ECO:0000256" key="1">
    <source>
        <dbReference type="ARBA" id="ARBA00022679"/>
    </source>
</evidence>
<evidence type="ECO:0000259" key="4">
    <source>
        <dbReference type="Pfam" id="PF08545"/>
    </source>
</evidence>
<evidence type="ECO:0000313" key="6">
    <source>
        <dbReference type="Proteomes" id="UP000832011"/>
    </source>
</evidence>
<organism evidence="5 6">
    <name type="scientific">Vitreoscilla massiliensis</name>
    <dbReference type="NCBI Taxonomy" id="1689272"/>
    <lineage>
        <taxon>Bacteria</taxon>
        <taxon>Pseudomonadati</taxon>
        <taxon>Pseudomonadota</taxon>
        <taxon>Betaproteobacteria</taxon>
        <taxon>Neisseriales</taxon>
        <taxon>Neisseriaceae</taxon>
        <taxon>Vitreoscilla</taxon>
    </lineage>
</organism>
<feature type="domain" description="Beta-ketoacyl-[acyl-carrier-protein] synthase III N-terminal" evidence="4">
    <location>
        <begin position="109"/>
        <end position="185"/>
    </location>
</feature>
<dbReference type="EMBL" id="CP091511">
    <property type="protein sequence ID" value="UOO89347.1"/>
    <property type="molecule type" value="Genomic_DNA"/>
</dbReference>
<dbReference type="Pfam" id="PF08545">
    <property type="entry name" value="ACP_syn_III"/>
    <property type="match status" value="1"/>
</dbReference>
<dbReference type="CDD" id="cd00830">
    <property type="entry name" value="KAS_III"/>
    <property type="match status" value="1"/>
</dbReference>
<dbReference type="InterPro" id="IPR013751">
    <property type="entry name" value="ACP_syn_III_N"/>
</dbReference>
<dbReference type="Pfam" id="PF08541">
    <property type="entry name" value="ACP_syn_III_C"/>
    <property type="match status" value="1"/>
</dbReference>
<dbReference type="RefSeq" id="WP_058357046.1">
    <property type="nucleotide sequence ID" value="NZ_CABKVG010000010.1"/>
</dbReference>
<accession>A0ABY4E0M2</accession>
<keyword evidence="6" id="KW-1185">Reference proteome</keyword>
<dbReference type="InterPro" id="IPR013747">
    <property type="entry name" value="ACP_syn_III_C"/>
</dbReference>
<evidence type="ECO:0000256" key="2">
    <source>
        <dbReference type="ARBA" id="ARBA00023315"/>
    </source>
</evidence>
<proteinExistence type="predicted"/>
<dbReference type="SUPFAM" id="SSF53901">
    <property type="entry name" value="Thiolase-like"/>
    <property type="match status" value="1"/>
</dbReference>
<reference evidence="5 6" key="1">
    <citation type="journal article" date="2022" name="Res Sq">
        <title>Evolution of multicellular longitudinally dividing oral cavity symbionts (Neisseriaceae).</title>
        <authorList>
            <person name="Nyongesa S."/>
            <person name="Weber P."/>
            <person name="Bernet E."/>
            <person name="Pullido F."/>
            <person name="Nieckarz M."/>
            <person name="Delaby M."/>
            <person name="Nieves C."/>
            <person name="Viehboeck T."/>
            <person name="Krause N."/>
            <person name="Rivera-Millot A."/>
            <person name="Nakamura A."/>
            <person name="Vischer N."/>
            <person name="VanNieuwenhze M."/>
            <person name="Brun Y."/>
            <person name="Cava F."/>
            <person name="Bulgheresi S."/>
            <person name="Veyrier F."/>
        </authorList>
    </citation>
    <scope>NUCLEOTIDE SEQUENCE [LARGE SCALE GENOMIC DNA]</scope>
    <source>
        <strain evidence="5 6">SN4</strain>
    </source>
</reference>
<keyword evidence="2" id="KW-0012">Acyltransferase</keyword>
<dbReference type="PANTHER" id="PTHR34069:SF2">
    <property type="entry name" value="BETA-KETOACYL-[ACYL-CARRIER-PROTEIN] SYNTHASE III"/>
    <property type="match status" value="1"/>
</dbReference>
<sequence>MKLPISIIATGKALPSQRVLSTDLDAQLGLKAGSVEKKSGLLWRHFADNTTSQSQLAAAALHDACAHHDIALDSIDLLICASAIPEQALPYTASAIIAASGLKAGLPAFDINASCVSFVTALFQATALLQTGLYRRIAIVSAEIASRGLNWQDHESSLIFGDGAAAVIVEQGDGRAACIAYRLETHPQGRDLCEIRAGGTHRNPRMGLDTSDHYFRMQGKPVFKLASQLMPSFMQCLFAELDFKPQNIDVVVPHQASHLAMQHIKSRLGLSSEQVIDIYATHGNQVAASIPTALHEAFRTGRARKGQTMMLIGTAAGFSIAGMVLTL</sequence>
<gene>
    <name evidence="5" type="ORF">LVJ82_18190</name>
</gene>
<evidence type="ECO:0000313" key="5">
    <source>
        <dbReference type="EMBL" id="UOO89347.1"/>
    </source>
</evidence>
<evidence type="ECO:0000259" key="3">
    <source>
        <dbReference type="Pfam" id="PF08541"/>
    </source>
</evidence>
<name>A0ABY4E0M2_9NEIS</name>
<dbReference type="PANTHER" id="PTHR34069">
    <property type="entry name" value="3-OXOACYL-[ACYL-CARRIER-PROTEIN] SYNTHASE 3"/>
    <property type="match status" value="1"/>
</dbReference>